<dbReference type="SFLD" id="SFLDF00324">
    <property type="entry name" value="bacteriocin_maturation"/>
    <property type="match status" value="1"/>
</dbReference>
<keyword evidence="6" id="KW-0408">Iron</keyword>
<dbReference type="SUPFAM" id="SSF102114">
    <property type="entry name" value="Radical SAM enzymes"/>
    <property type="match status" value="1"/>
</dbReference>
<evidence type="ECO:0000256" key="5">
    <source>
        <dbReference type="ARBA" id="ARBA00022723"/>
    </source>
</evidence>
<dbReference type="Gene3D" id="3.40.50.280">
    <property type="entry name" value="Cobalamin-binding domain"/>
    <property type="match status" value="1"/>
</dbReference>
<keyword evidence="4" id="KW-0949">S-adenosyl-L-methionine</keyword>
<dbReference type="CDD" id="cd01335">
    <property type="entry name" value="Radical_SAM"/>
    <property type="match status" value="1"/>
</dbReference>
<keyword evidence="7" id="KW-0411">Iron-sulfur</keyword>
<dbReference type="SFLD" id="SFLDS00029">
    <property type="entry name" value="Radical_SAM"/>
    <property type="match status" value="1"/>
</dbReference>
<keyword evidence="3" id="KW-0808">Transferase</keyword>
<protein>
    <submittedName>
        <fullName evidence="9">RiPP maturation radical SAM protein 1</fullName>
    </submittedName>
</protein>
<feature type="domain" description="B12-binding" evidence="8">
    <location>
        <begin position="85"/>
        <end position="237"/>
    </location>
</feature>
<gene>
    <name evidence="9" type="ORF">KSZ_68720</name>
</gene>
<dbReference type="PANTHER" id="PTHR43409:SF7">
    <property type="entry name" value="BLL1977 PROTEIN"/>
    <property type="match status" value="1"/>
</dbReference>
<dbReference type="InterPro" id="IPR006638">
    <property type="entry name" value="Elp3/MiaA/NifB-like_rSAM"/>
</dbReference>
<reference evidence="9 10" key="1">
    <citation type="journal article" date="2021" name="Int. J. Syst. Evol. Microbiol.">
        <title>Reticulibacter mediterranei gen. nov., sp. nov., within the new family Reticulibacteraceae fam. nov., and Ktedonospora formicarum gen. nov., sp. nov., Ktedonobacter robiniae sp. nov., Dictyobacter formicarum sp. nov. and Dictyobacter arantiisoli sp. nov., belonging to the class Ktedonobacteria.</title>
        <authorList>
            <person name="Yabe S."/>
            <person name="Zheng Y."/>
            <person name="Wang C.M."/>
            <person name="Sakai Y."/>
            <person name="Abe K."/>
            <person name="Yokota A."/>
            <person name="Donadio S."/>
            <person name="Cavaletti L."/>
            <person name="Monciardini P."/>
        </authorList>
    </citation>
    <scope>NUCLEOTIDE SEQUENCE [LARGE SCALE GENOMIC DNA]</scope>
    <source>
        <strain evidence="9 10">SOSP1-9</strain>
    </source>
</reference>
<comment type="cofactor">
    <cofactor evidence="1">
        <name>[4Fe-4S] cluster</name>
        <dbReference type="ChEBI" id="CHEBI:49883"/>
    </cofactor>
</comment>
<dbReference type="RefSeq" id="WP_201366411.1">
    <property type="nucleotide sequence ID" value="NZ_BNJJ01000028.1"/>
</dbReference>
<dbReference type="SFLD" id="SFLDG01082">
    <property type="entry name" value="B12-binding_domain_containing"/>
    <property type="match status" value="1"/>
</dbReference>
<dbReference type="PROSITE" id="PS51332">
    <property type="entry name" value="B12_BINDING"/>
    <property type="match status" value="1"/>
</dbReference>
<keyword evidence="2" id="KW-0489">Methyltransferase</keyword>
<evidence type="ECO:0000313" key="9">
    <source>
        <dbReference type="EMBL" id="GHO88866.1"/>
    </source>
</evidence>
<evidence type="ECO:0000256" key="1">
    <source>
        <dbReference type="ARBA" id="ARBA00001966"/>
    </source>
</evidence>
<dbReference type="SFLD" id="SFLDG01123">
    <property type="entry name" value="methyltransferase_(Class_B)"/>
    <property type="match status" value="1"/>
</dbReference>
<name>A0ABQ3VT04_9CHLR</name>
<evidence type="ECO:0000256" key="6">
    <source>
        <dbReference type="ARBA" id="ARBA00023004"/>
    </source>
</evidence>
<evidence type="ECO:0000259" key="8">
    <source>
        <dbReference type="PROSITE" id="PS51332"/>
    </source>
</evidence>
<dbReference type="InterPro" id="IPR023404">
    <property type="entry name" value="rSAM_horseshoe"/>
</dbReference>
<dbReference type="InterPro" id="IPR058240">
    <property type="entry name" value="rSAM_sf"/>
</dbReference>
<evidence type="ECO:0000256" key="2">
    <source>
        <dbReference type="ARBA" id="ARBA00022603"/>
    </source>
</evidence>
<keyword evidence="5" id="KW-0479">Metal-binding</keyword>
<evidence type="ECO:0000313" key="10">
    <source>
        <dbReference type="Proteomes" id="UP000635565"/>
    </source>
</evidence>
<comment type="caution">
    <text evidence="9">The sequence shown here is derived from an EMBL/GenBank/DDBJ whole genome shotgun (WGS) entry which is preliminary data.</text>
</comment>
<dbReference type="SMART" id="SM00729">
    <property type="entry name" value="Elp3"/>
    <property type="match status" value="1"/>
</dbReference>
<evidence type="ECO:0000256" key="3">
    <source>
        <dbReference type="ARBA" id="ARBA00022679"/>
    </source>
</evidence>
<sequence>MDMRQQTAGMLEQQDLQKPVDVILVSMPFGPLRQPSMGLSLLKATLNPDHIATKILYFTLPFAKLIGPALYEYIAAGHPNTTDLVGEWIFSATLFDSSDCHSQAYIEQILRQEARMYQELFGKRVRAADELVDDVLMARTQAEDFLAACVQEVLAYKPRMVGFTSVFQQHVASLALAQRLKERLPDLCVVFGGANCEGVMGAELIRQFPFIDAVVSGEGEQVFSALVERCLAGARFDNLPGVYTRRNLSFLSANSRYSNAPSVRDMDALPFPQFDDFFTQWEAVALDTGLPKLLFETSRGCWWGEKHHCTFCGLNGQTMSFRSKSARRAIDEIVHLTSAYPHSSIAVVDNILDMKYFKEFLPELATRQLGLELFYEVKANLRKDQLQLLRDAGVRQIQPGIESLSSQVLEIMNKGVKGLQNIQLLKWCKELGIIPHWSIIWGFPGEPPEEYARMAELIPLLSHLTPPIMAGTIRLDRFSPNYDNAEQLGFLDVTPYPAYGYIYPFSEQSLANLAYFFTYRYEDDRDIISYARPIHERVLEWQDTHAQSELFSINKDTHLLIRDRRPIAQRPLVILSGLQRVLYCACDGIRSLGQLYQVAKDHLEPEELSCRQVEDALQSLVEQQLMIREGDLFLGLAIPYSVSNQDL</sequence>
<evidence type="ECO:0000256" key="4">
    <source>
        <dbReference type="ARBA" id="ARBA00022691"/>
    </source>
</evidence>
<dbReference type="Pfam" id="PF04055">
    <property type="entry name" value="Radical_SAM"/>
    <property type="match status" value="1"/>
</dbReference>
<dbReference type="InterPro" id="IPR034466">
    <property type="entry name" value="Methyltransferase_Class_B"/>
</dbReference>
<evidence type="ECO:0000256" key="7">
    <source>
        <dbReference type="ARBA" id="ARBA00023014"/>
    </source>
</evidence>
<organism evidence="9 10">
    <name type="scientific">Dictyobacter formicarum</name>
    <dbReference type="NCBI Taxonomy" id="2778368"/>
    <lineage>
        <taxon>Bacteria</taxon>
        <taxon>Bacillati</taxon>
        <taxon>Chloroflexota</taxon>
        <taxon>Ktedonobacteria</taxon>
        <taxon>Ktedonobacterales</taxon>
        <taxon>Dictyobacteraceae</taxon>
        <taxon>Dictyobacter</taxon>
    </lineage>
</organism>
<dbReference type="EMBL" id="BNJJ01000028">
    <property type="protein sequence ID" value="GHO88866.1"/>
    <property type="molecule type" value="Genomic_DNA"/>
</dbReference>
<dbReference type="Gene3D" id="3.80.30.20">
    <property type="entry name" value="tm_1862 like domain"/>
    <property type="match status" value="1"/>
</dbReference>
<dbReference type="InterPro" id="IPR051198">
    <property type="entry name" value="BchE-like"/>
</dbReference>
<proteinExistence type="predicted"/>
<accession>A0ABQ3VT04</accession>
<dbReference type="NCBIfam" id="TIGR03975">
    <property type="entry name" value="rSAM_ocin_1"/>
    <property type="match status" value="1"/>
</dbReference>
<dbReference type="InterPro" id="IPR023984">
    <property type="entry name" value="rSAM_ocin_1"/>
</dbReference>
<dbReference type="PANTHER" id="PTHR43409">
    <property type="entry name" value="ANAEROBIC MAGNESIUM-PROTOPORPHYRIN IX MONOMETHYL ESTER CYCLASE-RELATED"/>
    <property type="match status" value="1"/>
</dbReference>
<dbReference type="Proteomes" id="UP000635565">
    <property type="component" value="Unassembled WGS sequence"/>
</dbReference>
<keyword evidence="10" id="KW-1185">Reference proteome</keyword>
<dbReference type="InterPro" id="IPR007197">
    <property type="entry name" value="rSAM"/>
</dbReference>
<dbReference type="InterPro" id="IPR006158">
    <property type="entry name" value="Cobalamin-bd"/>
</dbReference>